<keyword evidence="2" id="KW-1185">Reference proteome</keyword>
<reference evidence="1" key="1">
    <citation type="submission" date="2019-09" db="EMBL/GenBank/DDBJ databases">
        <title>Draft genome information of white flower Hibiscus syriacus.</title>
        <authorList>
            <person name="Kim Y.-M."/>
        </authorList>
    </citation>
    <scope>NUCLEOTIDE SEQUENCE [LARGE SCALE GENOMIC DNA]</scope>
    <source>
        <strain evidence="1">YM2019G1</strain>
    </source>
</reference>
<accession>A0A6A2ZC39</accession>
<dbReference type="EMBL" id="VEPZ02001184">
    <property type="protein sequence ID" value="KAE8688612.1"/>
    <property type="molecule type" value="Genomic_DNA"/>
</dbReference>
<organism evidence="1 2">
    <name type="scientific">Hibiscus syriacus</name>
    <name type="common">Rose of Sharon</name>
    <dbReference type="NCBI Taxonomy" id="106335"/>
    <lineage>
        <taxon>Eukaryota</taxon>
        <taxon>Viridiplantae</taxon>
        <taxon>Streptophyta</taxon>
        <taxon>Embryophyta</taxon>
        <taxon>Tracheophyta</taxon>
        <taxon>Spermatophyta</taxon>
        <taxon>Magnoliopsida</taxon>
        <taxon>eudicotyledons</taxon>
        <taxon>Gunneridae</taxon>
        <taxon>Pentapetalae</taxon>
        <taxon>rosids</taxon>
        <taxon>malvids</taxon>
        <taxon>Malvales</taxon>
        <taxon>Malvaceae</taxon>
        <taxon>Malvoideae</taxon>
        <taxon>Hibiscus</taxon>
    </lineage>
</organism>
<dbReference type="AlphaFoldDB" id="A0A6A2ZC39"/>
<proteinExistence type="predicted"/>
<gene>
    <name evidence="1" type="ORF">F3Y22_tig00110962pilonHSYRG00027</name>
</gene>
<comment type="caution">
    <text evidence="1">The sequence shown here is derived from an EMBL/GenBank/DDBJ whole genome shotgun (WGS) entry which is preliminary data.</text>
</comment>
<evidence type="ECO:0008006" key="3">
    <source>
        <dbReference type="Google" id="ProtNLM"/>
    </source>
</evidence>
<name>A0A6A2ZC39_HIBSY</name>
<dbReference type="Proteomes" id="UP000436088">
    <property type="component" value="Unassembled WGS sequence"/>
</dbReference>
<protein>
    <recommendedName>
        <fullName evidence="3">RNase H type-1 domain-containing protein</fullName>
    </recommendedName>
</protein>
<dbReference type="InterPro" id="IPR053151">
    <property type="entry name" value="RNase_H-like"/>
</dbReference>
<sequence length="123" mass="13868">MDGAANQSTMEVIRDGVLRDSEGTWLSGYYRSIGQCSKHHRVDVEMNSHEVIKIFSSSDPSSEPVLVRRIHNLLQRHWSVRITYINRVADTLANLGQKASTTLSGLNNPPNEIHRALQMDINI</sequence>
<dbReference type="CDD" id="cd06222">
    <property type="entry name" value="RNase_H_like"/>
    <property type="match status" value="1"/>
</dbReference>
<dbReference type="PANTHER" id="PTHR47723">
    <property type="entry name" value="OS05G0353850 PROTEIN"/>
    <property type="match status" value="1"/>
</dbReference>
<dbReference type="InterPro" id="IPR044730">
    <property type="entry name" value="RNase_H-like_dom_plant"/>
</dbReference>
<evidence type="ECO:0000313" key="1">
    <source>
        <dbReference type="EMBL" id="KAE8688612.1"/>
    </source>
</evidence>
<dbReference type="PANTHER" id="PTHR47723:SF19">
    <property type="entry name" value="POLYNUCLEOTIDYL TRANSFERASE, RIBONUCLEASE H-LIKE SUPERFAMILY PROTEIN"/>
    <property type="match status" value="1"/>
</dbReference>
<evidence type="ECO:0000313" key="2">
    <source>
        <dbReference type="Proteomes" id="UP000436088"/>
    </source>
</evidence>